<keyword evidence="1" id="KW-0675">Receptor</keyword>
<evidence type="ECO:0000313" key="1">
    <source>
        <dbReference type="EMBL" id="MCI55189.1"/>
    </source>
</evidence>
<keyword evidence="1" id="KW-0808">Transferase</keyword>
<sequence length="65" mass="7294">MTSNLTEAMNSVFKDIRIQPITTLVQSTYYRCAELFAKRGRVLAAVLASGHEYTEACQKRILDAV</sequence>
<dbReference type="EMBL" id="LXQA010492180">
    <property type="protein sequence ID" value="MCI55189.1"/>
    <property type="molecule type" value="Genomic_DNA"/>
</dbReference>
<dbReference type="Proteomes" id="UP000265520">
    <property type="component" value="Unassembled WGS sequence"/>
</dbReference>
<dbReference type="AlphaFoldDB" id="A0A392T2D0"/>
<feature type="non-terminal residue" evidence="1">
    <location>
        <position position="65"/>
    </location>
</feature>
<proteinExistence type="predicted"/>
<evidence type="ECO:0000313" key="2">
    <source>
        <dbReference type="Proteomes" id="UP000265520"/>
    </source>
</evidence>
<reference evidence="1 2" key="1">
    <citation type="journal article" date="2018" name="Front. Plant Sci.">
        <title>Red Clover (Trifolium pratense) and Zigzag Clover (T. medium) - A Picture of Genomic Similarities and Differences.</title>
        <authorList>
            <person name="Dluhosova J."/>
            <person name="Istvanek J."/>
            <person name="Nedelnik J."/>
            <person name="Repkova J."/>
        </authorList>
    </citation>
    <scope>NUCLEOTIDE SEQUENCE [LARGE SCALE GENOMIC DNA]</scope>
    <source>
        <strain evidence="2">cv. 10/8</strain>
        <tissue evidence="1">Leaf</tissue>
    </source>
</reference>
<comment type="caution">
    <text evidence="1">The sequence shown here is derived from an EMBL/GenBank/DDBJ whole genome shotgun (WGS) entry which is preliminary data.</text>
</comment>
<protein>
    <submittedName>
        <fullName evidence="1">Receptor-like protein kinase HSL1</fullName>
    </submittedName>
</protein>
<keyword evidence="1" id="KW-0418">Kinase</keyword>
<accession>A0A392T2D0</accession>
<dbReference type="GO" id="GO:0016301">
    <property type="term" value="F:kinase activity"/>
    <property type="evidence" value="ECO:0007669"/>
    <property type="project" value="UniProtKB-KW"/>
</dbReference>
<organism evidence="1 2">
    <name type="scientific">Trifolium medium</name>
    <dbReference type="NCBI Taxonomy" id="97028"/>
    <lineage>
        <taxon>Eukaryota</taxon>
        <taxon>Viridiplantae</taxon>
        <taxon>Streptophyta</taxon>
        <taxon>Embryophyta</taxon>
        <taxon>Tracheophyta</taxon>
        <taxon>Spermatophyta</taxon>
        <taxon>Magnoliopsida</taxon>
        <taxon>eudicotyledons</taxon>
        <taxon>Gunneridae</taxon>
        <taxon>Pentapetalae</taxon>
        <taxon>rosids</taxon>
        <taxon>fabids</taxon>
        <taxon>Fabales</taxon>
        <taxon>Fabaceae</taxon>
        <taxon>Papilionoideae</taxon>
        <taxon>50 kb inversion clade</taxon>
        <taxon>NPAAA clade</taxon>
        <taxon>Hologalegina</taxon>
        <taxon>IRL clade</taxon>
        <taxon>Trifolieae</taxon>
        <taxon>Trifolium</taxon>
    </lineage>
</organism>
<keyword evidence="2" id="KW-1185">Reference proteome</keyword>
<name>A0A392T2D0_9FABA</name>